<dbReference type="RefSeq" id="WP_216686717.1">
    <property type="nucleotide sequence ID" value="NZ_CAUPKR010000002.1"/>
</dbReference>
<feature type="transmembrane region" description="Helical" evidence="1">
    <location>
        <begin position="221"/>
        <end position="239"/>
    </location>
</feature>
<feature type="transmembrane region" description="Helical" evidence="1">
    <location>
        <begin position="363"/>
        <end position="382"/>
    </location>
</feature>
<accession>A0ABS6GLF4</accession>
<evidence type="ECO:0000256" key="1">
    <source>
        <dbReference type="SAM" id="Phobius"/>
    </source>
</evidence>
<name>A0ABS6GLF4_9BACI</name>
<keyword evidence="1" id="KW-1133">Transmembrane helix</keyword>
<proteinExistence type="predicted"/>
<feature type="transmembrane region" description="Helical" evidence="1">
    <location>
        <begin position="307"/>
        <end position="329"/>
    </location>
</feature>
<feature type="transmembrane region" description="Helical" evidence="1">
    <location>
        <begin position="84"/>
        <end position="104"/>
    </location>
</feature>
<keyword evidence="3" id="KW-1185">Reference proteome</keyword>
<protein>
    <recommendedName>
        <fullName evidence="4">Cytochrome C and Quinol oxidase polypeptide I</fullName>
    </recommendedName>
</protein>
<dbReference type="EMBL" id="JAHLZF010000002">
    <property type="protein sequence ID" value="MBU6079933.1"/>
    <property type="molecule type" value="Genomic_DNA"/>
</dbReference>
<feature type="transmembrane region" description="Helical" evidence="1">
    <location>
        <begin position="245"/>
        <end position="265"/>
    </location>
</feature>
<gene>
    <name evidence="2" type="ORF">KQ486_02775</name>
</gene>
<evidence type="ECO:0008006" key="4">
    <source>
        <dbReference type="Google" id="ProtNLM"/>
    </source>
</evidence>
<feature type="transmembrane region" description="Helical" evidence="1">
    <location>
        <begin position="388"/>
        <end position="411"/>
    </location>
</feature>
<evidence type="ECO:0000313" key="3">
    <source>
        <dbReference type="Proteomes" id="UP000812672"/>
    </source>
</evidence>
<organism evidence="2 3">
    <name type="scientific">Allobacillus halotolerans</name>
    <dbReference type="NCBI Taxonomy" id="570278"/>
    <lineage>
        <taxon>Bacteria</taxon>
        <taxon>Bacillati</taxon>
        <taxon>Bacillota</taxon>
        <taxon>Bacilli</taxon>
        <taxon>Bacillales</taxon>
        <taxon>Bacillaceae</taxon>
        <taxon>Allobacillus</taxon>
    </lineage>
</organism>
<feature type="transmembrane region" description="Helical" evidence="1">
    <location>
        <begin position="277"/>
        <end position="301"/>
    </location>
</feature>
<comment type="caution">
    <text evidence="2">The sequence shown here is derived from an EMBL/GenBank/DDBJ whole genome shotgun (WGS) entry which is preliminary data.</text>
</comment>
<keyword evidence="1" id="KW-0812">Transmembrane</keyword>
<dbReference type="Proteomes" id="UP000812672">
    <property type="component" value="Unassembled WGS sequence"/>
</dbReference>
<keyword evidence="1" id="KW-0472">Membrane</keyword>
<feature type="transmembrane region" description="Helical" evidence="1">
    <location>
        <begin position="110"/>
        <end position="130"/>
    </location>
</feature>
<feature type="transmembrane region" description="Helical" evidence="1">
    <location>
        <begin position="142"/>
        <end position="165"/>
    </location>
</feature>
<evidence type="ECO:0000313" key="2">
    <source>
        <dbReference type="EMBL" id="MBU6079933.1"/>
    </source>
</evidence>
<feature type="transmembrane region" description="Helical" evidence="1">
    <location>
        <begin position="52"/>
        <end position="72"/>
    </location>
</feature>
<reference evidence="2 3" key="1">
    <citation type="journal article" date="2011" name="Int. J. Syst. Evol. Microbiol.">
        <title>Allobacillus halotolerans gen. nov., sp. nov. isolated from shrimp paste.</title>
        <authorList>
            <person name="Sheu S.Y."/>
            <person name="Arun A.B."/>
            <person name="Jiang S.R."/>
            <person name="Young C.C."/>
            <person name="Chen W.M."/>
        </authorList>
    </citation>
    <scope>NUCLEOTIDE SEQUENCE [LARGE SCALE GENOMIC DNA]</scope>
    <source>
        <strain evidence="2 3">LMG 24826</strain>
    </source>
</reference>
<sequence>MSGIKSDTAIKLPISFILCALVAFVTSLFILLVNSQELLAGQFRFPEIWMGAHFLLLGFAVMIAMGAMYQLVPVAFLTPIWNQSFGFVQFYVTVVGIIFLSIMLGINPSLAIYGGILTVIGILMFTFQMLKTLAKRKENTAMSHLVLAAILCFLLTILAGLSLTWNFAFGGMANHSSILYSHIAFGVAGWFTLLIFGFSYKLVPMFSLSHGASMKRAKPSFYMYVFGLLLLILSFWLNQSFIQPLSWLFLLIGFGLFALDIKEILTKRLRRKLDKPFHFATLAIINGWVIHVAAFFISLFHIDDPVIWSWLIFLYIFCWIIFSILGYLFKIVPFLWWTHKYAERIGKESVPTLKEMINEKVSGYLFIVFYVALFGILISTSIQSGVTLFFFLAILTVNGLLYALSIVAVLFK</sequence>
<feature type="transmembrane region" description="Helical" evidence="1">
    <location>
        <begin position="12"/>
        <end position="32"/>
    </location>
</feature>
<feature type="transmembrane region" description="Helical" evidence="1">
    <location>
        <begin position="177"/>
        <end position="200"/>
    </location>
</feature>